<dbReference type="PRINTS" id="PR00385">
    <property type="entry name" value="P450"/>
</dbReference>
<feature type="binding site" description="axial binding residue" evidence="8">
    <location>
        <position position="345"/>
    </location>
    <ligand>
        <name>heme</name>
        <dbReference type="ChEBI" id="CHEBI:30413"/>
    </ligand>
    <ligandPart>
        <name>Fe</name>
        <dbReference type="ChEBI" id="CHEBI:18248"/>
    </ligandPart>
</feature>
<evidence type="ECO:0000256" key="4">
    <source>
        <dbReference type="ARBA" id="ARBA00023002"/>
    </source>
</evidence>
<evidence type="ECO:0000256" key="8">
    <source>
        <dbReference type="PIRSR" id="PIRSR602401-1"/>
    </source>
</evidence>
<protein>
    <submittedName>
        <fullName evidence="12">Cytochrome P450</fullName>
    </submittedName>
</protein>
<keyword evidence="5 8" id="KW-0408">Iron</keyword>
<keyword evidence="3 8" id="KW-0479">Metal-binding</keyword>
<dbReference type="GO" id="GO:0008395">
    <property type="term" value="F:steroid hydroxylase activity"/>
    <property type="evidence" value="ECO:0007669"/>
    <property type="project" value="TreeGrafter"/>
</dbReference>
<comment type="cofactor">
    <cofactor evidence="8">
        <name>heme</name>
        <dbReference type="ChEBI" id="CHEBI:30413"/>
    </cofactor>
</comment>
<keyword evidence="6 9" id="KW-0503">Monooxygenase</keyword>
<accession>A0A183IQ43</accession>
<dbReference type="InterPro" id="IPR017972">
    <property type="entry name" value="Cyt_P450_CS"/>
</dbReference>
<organism evidence="12">
    <name type="scientific">Soboliphyme baturini</name>
    <dbReference type="NCBI Taxonomy" id="241478"/>
    <lineage>
        <taxon>Eukaryota</taxon>
        <taxon>Metazoa</taxon>
        <taxon>Ecdysozoa</taxon>
        <taxon>Nematoda</taxon>
        <taxon>Enoplea</taxon>
        <taxon>Dorylaimia</taxon>
        <taxon>Dioctophymatida</taxon>
        <taxon>Dioctophymatoidea</taxon>
        <taxon>Soboliphymatidae</taxon>
        <taxon>Soboliphyme</taxon>
    </lineage>
</organism>
<comment type="function">
    <text evidence="7">Cytochromes P450 are a group of heme-thiolate monooxygenases. They oxidize a variety of structurally unrelated compounds, including steroids, fatty acids, and xenobiotics.</text>
</comment>
<evidence type="ECO:0000256" key="9">
    <source>
        <dbReference type="RuleBase" id="RU000461"/>
    </source>
</evidence>
<evidence type="ECO:0000256" key="6">
    <source>
        <dbReference type="ARBA" id="ARBA00023033"/>
    </source>
</evidence>
<dbReference type="GO" id="GO:0005506">
    <property type="term" value="F:iron ion binding"/>
    <property type="evidence" value="ECO:0007669"/>
    <property type="project" value="InterPro"/>
</dbReference>
<dbReference type="Gene3D" id="1.10.630.10">
    <property type="entry name" value="Cytochrome P450"/>
    <property type="match status" value="2"/>
</dbReference>
<evidence type="ECO:0000256" key="7">
    <source>
        <dbReference type="ARBA" id="ARBA00043906"/>
    </source>
</evidence>
<keyword evidence="2 8" id="KW-0349">Heme</keyword>
<proteinExistence type="inferred from homology"/>
<dbReference type="Pfam" id="PF00067">
    <property type="entry name" value="p450"/>
    <property type="match status" value="2"/>
</dbReference>
<dbReference type="InterPro" id="IPR002401">
    <property type="entry name" value="Cyt_P450_E_grp-I"/>
</dbReference>
<dbReference type="InterPro" id="IPR050705">
    <property type="entry name" value="Cytochrome_P450_3A"/>
</dbReference>
<dbReference type="EMBL" id="UZAM01009214">
    <property type="protein sequence ID" value="VDP08173.1"/>
    <property type="molecule type" value="Genomic_DNA"/>
</dbReference>
<gene>
    <name evidence="10" type="ORF">SBAD_LOCUS5740</name>
</gene>
<keyword evidence="11" id="KW-1185">Reference proteome</keyword>
<dbReference type="PANTHER" id="PTHR24302">
    <property type="entry name" value="CYTOCHROME P450 FAMILY 3"/>
    <property type="match status" value="1"/>
</dbReference>
<keyword evidence="4 9" id="KW-0560">Oxidoreductase</keyword>
<evidence type="ECO:0000313" key="11">
    <source>
        <dbReference type="Proteomes" id="UP000270296"/>
    </source>
</evidence>
<dbReference type="PANTHER" id="PTHR24302:SF15">
    <property type="entry name" value="FATTY-ACID PEROXYGENASE"/>
    <property type="match status" value="1"/>
</dbReference>
<evidence type="ECO:0000313" key="10">
    <source>
        <dbReference type="EMBL" id="VDP08173.1"/>
    </source>
</evidence>
<evidence type="ECO:0000256" key="2">
    <source>
        <dbReference type="ARBA" id="ARBA00022617"/>
    </source>
</evidence>
<sequence>MLAAVLCVLIAIFSILLWHLNERSKFFRKLNIAGPPPTLLFGNYLQMKQKSCKFEAIQEWTQQYGKVFGYMEGGKPVLVISDVDMVEEVLVKNFSNFYSRRTRPIRLGCLDSEKVNVFSANGYRWKRLRMLSTPAFSPSKLRQIARDPDILKKNLLETMLVSSIDRDYKSIAKLEHLNFHDDPTKEGKLGKVLTNEEVIQQCIIFMLAGYETSSTTLAYVTYLLTLYPECQAILTAEVDENFPGGKEPTSDSIKDLVYAECVIKETLRLYPVAAEVVGRICSKTCEIKGVTIPDGVTVVVDVWSLHRDKEIWGPDADEFKPERFVNQDKRMESAWIPFGSGPRICIGMRLAMNEMKMALVKIFQKFTFEMSPLSEVSS</sequence>
<dbReference type="PRINTS" id="PR00463">
    <property type="entry name" value="EP450I"/>
</dbReference>
<dbReference type="Proteomes" id="UP000270296">
    <property type="component" value="Unassembled WGS sequence"/>
</dbReference>
<dbReference type="AlphaFoldDB" id="A0A183IQ43"/>
<dbReference type="OrthoDB" id="2789670at2759"/>
<dbReference type="WBParaSite" id="SBAD_0000596601-mRNA-1">
    <property type="protein sequence ID" value="SBAD_0000596601-mRNA-1"/>
    <property type="gene ID" value="SBAD_0000596601"/>
</dbReference>
<evidence type="ECO:0000256" key="3">
    <source>
        <dbReference type="ARBA" id="ARBA00022723"/>
    </source>
</evidence>
<evidence type="ECO:0000256" key="1">
    <source>
        <dbReference type="ARBA" id="ARBA00010617"/>
    </source>
</evidence>
<dbReference type="GO" id="GO:0020037">
    <property type="term" value="F:heme binding"/>
    <property type="evidence" value="ECO:0007669"/>
    <property type="project" value="InterPro"/>
</dbReference>
<dbReference type="PROSITE" id="PS00086">
    <property type="entry name" value="CYTOCHROME_P450"/>
    <property type="match status" value="1"/>
</dbReference>
<evidence type="ECO:0000313" key="12">
    <source>
        <dbReference type="WBParaSite" id="SBAD_0000596601-mRNA-1"/>
    </source>
</evidence>
<dbReference type="GO" id="GO:0016705">
    <property type="term" value="F:oxidoreductase activity, acting on paired donors, with incorporation or reduction of molecular oxygen"/>
    <property type="evidence" value="ECO:0007669"/>
    <property type="project" value="InterPro"/>
</dbReference>
<reference evidence="12" key="1">
    <citation type="submission" date="2016-06" db="UniProtKB">
        <authorList>
            <consortium name="WormBaseParasite"/>
        </authorList>
    </citation>
    <scope>IDENTIFICATION</scope>
</reference>
<dbReference type="SUPFAM" id="SSF48264">
    <property type="entry name" value="Cytochrome P450"/>
    <property type="match status" value="1"/>
</dbReference>
<name>A0A183IQ43_9BILA</name>
<evidence type="ECO:0000256" key="5">
    <source>
        <dbReference type="ARBA" id="ARBA00023004"/>
    </source>
</evidence>
<dbReference type="InterPro" id="IPR001128">
    <property type="entry name" value="Cyt_P450"/>
</dbReference>
<reference evidence="10 11" key="2">
    <citation type="submission" date="2018-11" db="EMBL/GenBank/DDBJ databases">
        <authorList>
            <consortium name="Pathogen Informatics"/>
        </authorList>
    </citation>
    <scope>NUCLEOTIDE SEQUENCE [LARGE SCALE GENOMIC DNA]</scope>
</reference>
<comment type="similarity">
    <text evidence="1 9">Belongs to the cytochrome P450 family.</text>
</comment>
<dbReference type="InterPro" id="IPR036396">
    <property type="entry name" value="Cyt_P450_sf"/>
</dbReference>